<keyword evidence="6" id="KW-0862">Zinc</keyword>
<dbReference type="Gene3D" id="3.40.50.300">
    <property type="entry name" value="P-loop containing nucleotide triphosphate hydrolases"/>
    <property type="match status" value="1"/>
</dbReference>
<keyword evidence="8" id="KW-0067">ATP-binding</keyword>
<keyword evidence="3" id="KW-0645">Protease</keyword>
<keyword evidence="9" id="KW-0472">Membrane</keyword>
<keyword evidence="9" id="KW-1133">Transmembrane helix</keyword>
<keyword evidence="9" id="KW-0812">Transmembrane</keyword>
<evidence type="ECO:0000256" key="7">
    <source>
        <dbReference type="ARBA" id="ARBA00023049"/>
    </source>
</evidence>
<evidence type="ECO:0000313" key="11">
    <source>
        <dbReference type="EMBL" id="GAA0583540.1"/>
    </source>
</evidence>
<feature type="transmembrane region" description="Helical" evidence="9">
    <location>
        <begin position="31"/>
        <end position="52"/>
    </location>
</feature>
<comment type="similarity">
    <text evidence="8">Belongs to the AAA ATPase family.</text>
</comment>
<evidence type="ECO:0000313" key="12">
    <source>
        <dbReference type="Proteomes" id="UP001501588"/>
    </source>
</evidence>
<evidence type="ECO:0000256" key="8">
    <source>
        <dbReference type="RuleBase" id="RU003651"/>
    </source>
</evidence>
<comment type="similarity">
    <text evidence="2">In the C-terminal section; belongs to the peptidase M41 family.</text>
</comment>
<keyword evidence="7 11" id="KW-0482">Metalloprotease</keyword>
<name>A0ABP3Q5B9_9PROT</name>
<feature type="transmembrane region" description="Helical" evidence="9">
    <location>
        <begin position="127"/>
        <end position="148"/>
    </location>
</feature>
<evidence type="ECO:0000256" key="3">
    <source>
        <dbReference type="ARBA" id="ARBA00022670"/>
    </source>
</evidence>
<dbReference type="InterPro" id="IPR003960">
    <property type="entry name" value="ATPase_AAA_CS"/>
</dbReference>
<dbReference type="InterPro" id="IPR000642">
    <property type="entry name" value="Peptidase_M41"/>
</dbReference>
<feature type="domain" description="AAA+ ATPase" evidence="10">
    <location>
        <begin position="202"/>
        <end position="341"/>
    </location>
</feature>
<protein>
    <submittedName>
        <fullName evidence="11">ATP-dependent zinc metalloprotease FtsH</fullName>
    </submittedName>
</protein>
<dbReference type="SMART" id="SM00382">
    <property type="entry name" value="AAA"/>
    <property type="match status" value="1"/>
</dbReference>
<dbReference type="Proteomes" id="UP001501588">
    <property type="component" value="Unassembled WGS sequence"/>
</dbReference>
<comment type="cofactor">
    <cofactor evidence="1">
        <name>Zn(2+)</name>
        <dbReference type="ChEBI" id="CHEBI:29105"/>
    </cofactor>
</comment>
<dbReference type="InterPro" id="IPR003593">
    <property type="entry name" value="AAA+_ATPase"/>
</dbReference>
<accession>A0ABP3Q5B9</accession>
<dbReference type="InterPro" id="IPR041569">
    <property type="entry name" value="AAA_lid_3"/>
</dbReference>
<keyword evidence="5" id="KW-0378">Hydrolase</keyword>
<dbReference type="InterPro" id="IPR037219">
    <property type="entry name" value="Peptidase_M41-like"/>
</dbReference>
<evidence type="ECO:0000256" key="5">
    <source>
        <dbReference type="ARBA" id="ARBA00022801"/>
    </source>
</evidence>
<comment type="caution">
    <text evidence="11">The sequence shown here is derived from an EMBL/GenBank/DDBJ whole genome shotgun (WGS) entry which is preliminary data.</text>
</comment>
<evidence type="ECO:0000256" key="6">
    <source>
        <dbReference type="ARBA" id="ARBA00022833"/>
    </source>
</evidence>
<evidence type="ECO:0000256" key="9">
    <source>
        <dbReference type="SAM" id="Phobius"/>
    </source>
</evidence>
<evidence type="ECO:0000256" key="1">
    <source>
        <dbReference type="ARBA" id="ARBA00001947"/>
    </source>
</evidence>
<reference evidence="12" key="1">
    <citation type="journal article" date="2019" name="Int. J. Syst. Evol. Microbiol.">
        <title>The Global Catalogue of Microorganisms (GCM) 10K type strain sequencing project: providing services to taxonomists for standard genome sequencing and annotation.</title>
        <authorList>
            <consortium name="The Broad Institute Genomics Platform"/>
            <consortium name="The Broad Institute Genome Sequencing Center for Infectious Disease"/>
            <person name="Wu L."/>
            <person name="Ma J."/>
        </authorList>
    </citation>
    <scope>NUCLEOTIDE SEQUENCE [LARGE SCALE GENOMIC DNA]</scope>
    <source>
        <strain evidence="12">JCM 9933</strain>
    </source>
</reference>
<dbReference type="Gene3D" id="1.10.8.60">
    <property type="match status" value="1"/>
</dbReference>
<dbReference type="SUPFAM" id="SSF140990">
    <property type="entry name" value="FtsH protease domain-like"/>
    <property type="match status" value="1"/>
</dbReference>
<dbReference type="Pfam" id="PF01434">
    <property type="entry name" value="Peptidase_M41"/>
    <property type="match status" value="1"/>
</dbReference>
<sequence length="619" mass="65712">MHHGGEKTDASFRPVKRLLRFWRRADRRGRVLAAGAGAAGLSATGAGLYALLTAVSPPLPSMAFHDYTAAVSAGKVAEVLVRPQEAEVLLHGGEWRQVRAPLDWQPMARLAEAGVALRYEPEGRDRLPTISSLLGIATILAFGVAWALKMRDMTRSGRRFQPPGAGKGFGDVAGQEEVKAELGDIVSYLRDPARFAAVGAAPCRGILLYGPPGNGKTRMAAALAGEAGVPFLHASGSEFTEMFVGLGAMRVRRLFDDARKSAPCILFLDEIDALAQARVAGGTGGDREHAQTVAQLLTCMDGLEGRAGVVVIAATNFAESLDPALLRPGRFDRRVQVGRPTLVEREAILALHARGKPIAPEADLAILAGRTAGMSGADLAHLVNEAAVLAARDSRGRIEPADLEQAADRVLMGPERRSLVLGEEERRIVAFHEAGHALVALRTPGAEPLHKVTVLPRGMALGLAMQRPAQERFLRNRRQLLAELAVAAGGRAAEELEFGADAVTTGAAGDLRHVAEAARRMVFELGMGADGEDVAFLAWPQDPRLAETVSPEGRARLESAVERLARGALEEARRVLQIHRAGLRALAEALLDQETLDGAEAEALVRAATVTVPALAAAE</sequence>
<gene>
    <name evidence="11" type="primary">ftsH_3</name>
    <name evidence="11" type="ORF">GCM10009416_22460</name>
</gene>
<evidence type="ECO:0000256" key="4">
    <source>
        <dbReference type="ARBA" id="ARBA00022723"/>
    </source>
</evidence>
<dbReference type="PANTHER" id="PTHR23076">
    <property type="entry name" value="METALLOPROTEASE M41 FTSH"/>
    <property type="match status" value="1"/>
</dbReference>
<dbReference type="Pfam" id="PF17862">
    <property type="entry name" value="AAA_lid_3"/>
    <property type="match status" value="1"/>
</dbReference>
<dbReference type="PROSITE" id="PS00674">
    <property type="entry name" value="AAA"/>
    <property type="match status" value="1"/>
</dbReference>
<dbReference type="RefSeq" id="WP_343895387.1">
    <property type="nucleotide sequence ID" value="NZ_BAAAFZ010000028.1"/>
</dbReference>
<keyword evidence="12" id="KW-1185">Reference proteome</keyword>
<dbReference type="Pfam" id="PF00004">
    <property type="entry name" value="AAA"/>
    <property type="match status" value="1"/>
</dbReference>
<evidence type="ECO:0000259" key="10">
    <source>
        <dbReference type="SMART" id="SM00382"/>
    </source>
</evidence>
<dbReference type="InterPro" id="IPR003959">
    <property type="entry name" value="ATPase_AAA_core"/>
</dbReference>
<keyword evidence="4" id="KW-0479">Metal-binding</keyword>
<dbReference type="Gene3D" id="1.20.58.760">
    <property type="entry name" value="Peptidase M41"/>
    <property type="match status" value="1"/>
</dbReference>
<organism evidence="11 12">
    <name type="scientific">Craurococcus roseus</name>
    <dbReference type="NCBI Taxonomy" id="77585"/>
    <lineage>
        <taxon>Bacteria</taxon>
        <taxon>Pseudomonadati</taxon>
        <taxon>Pseudomonadota</taxon>
        <taxon>Alphaproteobacteria</taxon>
        <taxon>Acetobacterales</taxon>
        <taxon>Acetobacteraceae</taxon>
        <taxon>Craurococcus</taxon>
    </lineage>
</organism>
<dbReference type="GO" id="GO:0008237">
    <property type="term" value="F:metallopeptidase activity"/>
    <property type="evidence" value="ECO:0007669"/>
    <property type="project" value="UniProtKB-KW"/>
</dbReference>
<keyword evidence="8" id="KW-0547">Nucleotide-binding</keyword>
<dbReference type="SUPFAM" id="SSF52540">
    <property type="entry name" value="P-loop containing nucleoside triphosphate hydrolases"/>
    <property type="match status" value="1"/>
</dbReference>
<dbReference type="PANTHER" id="PTHR23076:SF97">
    <property type="entry name" value="ATP-DEPENDENT ZINC METALLOPROTEASE YME1L1"/>
    <property type="match status" value="1"/>
</dbReference>
<dbReference type="InterPro" id="IPR027417">
    <property type="entry name" value="P-loop_NTPase"/>
</dbReference>
<proteinExistence type="inferred from homology"/>
<evidence type="ECO:0000256" key="2">
    <source>
        <dbReference type="ARBA" id="ARBA00010044"/>
    </source>
</evidence>
<dbReference type="EMBL" id="BAAAFZ010000028">
    <property type="protein sequence ID" value="GAA0583540.1"/>
    <property type="molecule type" value="Genomic_DNA"/>
</dbReference>